<dbReference type="Proteomes" id="UP000199029">
    <property type="component" value="Unassembled WGS sequence"/>
</dbReference>
<keyword evidence="4" id="KW-1185">Reference proteome</keyword>
<evidence type="ECO:0000313" key="4">
    <source>
        <dbReference type="Proteomes" id="UP000199029"/>
    </source>
</evidence>
<keyword evidence="1" id="KW-0812">Transmembrane</keyword>
<feature type="transmembrane region" description="Helical" evidence="1">
    <location>
        <begin position="112"/>
        <end position="133"/>
    </location>
</feature>
<feature type="transmembrane region" description="Helical" evidence="1">
    <location>
        <begin position="306"/>
        <end position="332"/>
    </location>
</feature>
<gene>
    <name evidence="3" type="ORF">SAMN04515668_1667</name>
</gene>
<feature type="transmembrane region" description="Helical" evidence="1">
    <location>
        <begin position="199"/>
        <end position="224"/>
    </location>
</feature>
<evidence type="ECO:0000313" key="3">
    <source>
        <dbReference type="EMBL" id="SFQ27442.1"/>
    </source>
</evidence>
<feature type="transmembrane region" description="Helical" evidence="1">
    <location>
        <begin position="348"/>
        <end position="369"/>
    </location>
</feature>
<dbReference type="STRING" id="1227077.SAMN04515668_1667"/>
<feature type="domain" description="Glycosyltransferase RgtA/B/C/D-like" evidence="2">
    <location>
        <begin position="119"/>
        <end position="259"/>
    </location>
</feature>
<feature type="transmembrane region" description="Helical" evidence="1">
    <location>
        <begin position="170"/>
        <end position="187"/>
    </location>
</feature>
<evidence type="ECO:0000259" key="2">
    <source>
        <dbReference type="Pfam" id="PF13231"/>
    </source>
</evidence>
<feature type="transmembrane region" description="Helical" evidence="1">
    <location>
        <begin position="244"/>
        <end position="263"/>
    </location>
</feature>
<dbReference type="OrthoDB" id="2034231at2"/>
<feature type="transmembrane region" description="Helical" evidence="1">
    <location>
        <begin position="21"/>
        <end position="41"/>
    </location>
</feature>
<sequence length="545" mass="61175">MQFYRLLDALRAFVAARSGAFYVRCYFAALLLLGLCLYRDYGLSWDEPVDRINGQVSAKYIMGLVAPGWSSTRPGYAITPDIHGFGDNDHGVLFELPLVLLNQISGIDDTRIYYLMRHLAVFLVCCVGTWALFKIGRVRFQKTSIGLAVSTLLLLSPRFFAESFYNGKDLVFVAVFTLGIYTLVRLLRRPSVGRAAVHGLATAAAIDIRVLGVLLVALTIGMLVLEAGFGTGGRPLRWKLAQVVTVYLVVTAVATVAGWPYLWEAPVQNFSAAFLHLSQYAVWKGYALYWGNVIPVKQLPWHYVPVWIFITTPLAYSFAFVLGAASVLFAAIRRPWAYLRHFENRLDLLFHAWFFVPIFMVIGFHSVLYDGWRHLYFVYPALLLLAVRGAQGLWQARHLYRWGRPLAVGAAVLAAGEMVFTVRGMVQAHPQQQVYFSFLPGPAVAQLFERDYWGLSYREGLEWIAQHDTSPQLNVTGQINGLIHNNLTIMKPAVRARFRIGGSGKGQYFLGGYRTQPTPYPDSLGKEVHVVKAFGAEVLSVRYKE</sequence>
<accession>A0A1I5X641</accession>
<keyword evidence="1" id="KW-0472">Membrane</keyword>
<keyword evidence="1" id="KW-1133">Transmembrane helix</keyword>
<feature type="transmembrane region" description="Helical" evidence="1">
    <location>
        <begin position="270"/>
        <end position="286"/>
    </location>
</feature>
<dbReference type="RefSeq" id="WP_092670975.1">
    <property type="nucleotide sequence ID" value="NZ_FOXS01000002.1"/>
</dbReference>
<dbReference type="AlphaFoldDB" id="A0A1I5X641"/>
<proteinExistence type="predicted"/>
<name>A0A1I5X641_HYMAR</name>
<feature type="transmembrane region" description="Helical" evidence="1">
    <location>
        <begin position="145"/>
        <end position="164"/>
    </location>
</feature>
<protein>
    <recommendedName>
        <fullName evidence="2">Glycosyltransferase RgtA/B/C/D-like domain-containing protein</fullName>
    </recommendedName>
</protein>
<dbReference type="Pfam" id="PF13231">
    <property type="entry name" value="PMT_2"/>
    <property type="match status" value="1"/>
</dbReference>
<evidence type="ECO:0000256" key="1">
    <source>
        <dbReference type="SAM" id="Phobius"/>
    </source>
</evidence>
<organism evidence="3 4">
    <name type="scientific">Hymenobacter arizonensis</name>
    <name type="common">Siccationidurans arizonensis</name>
    <dbReference type="NCBI Taxonomy" id="1227077"/>
    <lineage>
        <taxon>Bacteria</taxon>
        <taxon>Pseudomonadati</taxon>
        <taxon>Bacteroidota</taxon>
        <taxon>Cytophagia</taxon>
        <taxon>Cytophagales</taxon>
        <taxon>Hymenobacteraceae</taxon>
        <taxon>Hymenobacter</taxon>
    </lineage>
</organism>
<feature type="transmembrane region" description="Helical" evidence="1">
    <location>
        <begin position="375"/>
        <end position="394"/>
    </location>
</feature>
<dbReference type="InterPro" id="IPR038731">
    <property type="entry name" value="RgtA/B/C-like"/>
</dbReference>
<reference evidence="4" key="1">
    <citation type="submission" date="2016-10" db="EMBL/GenBank/DDBJ databases">
        <authorList>
            <person name="Varghese N."/>
            <person name="Submissions S."/>
        </authorList>
    </citation>
    <scope>NUCLEOTIDE SEQUENCE [LARGE SCALE GENOMIC DNA]</scope>
    <source>
        <strain evidence="4">OR362-8,ATCC BAA-1266,JCM 13504</strain>
    </source>
</reference>
<dbReference type="EMBL" id="FOXS01000002">
    <property type="protein sequence ID" value="SFQ27442.1"/>
    <property type="molecule type" value="Genomic_DNA"/>
</dbReference>